<dbReference type="Proteomes" id="UP000309997">
    <property type="component" value="Unassembled WGS sequence"/>
</dbReference>
<reference evidence="1 2" key="1">
    <citation type="journal article" date="2024" name="Plant Biotechnol. J.">
        <title>Genome and CRISPR/Cas9 system of a widespread forest tree (Populus alba) in the world.</title>
        <authorList>
            <person name="Liu Y.J."/>
            <person name="Jiang P.F."/>
            <person name="Han X.M."/>
            <person name="Li X.Y."/>
            <person name="Wang H.M."/>
            <person name="Wang Y.J."/>
            <person name="Wang X.X."/>
            <person name="Zeng Q.Y."/>
        </authorList>
    </citation>
    <scope>NUCLEOTIDE SEQUENCE [LARGE SCALE GENOMIC DNA]</scope>
    <source>
        <strain evidence="2">cv. PAL-ZL1</strain>
    </source>
</reference>
<proteinExistence type="predicted"/>
<sequence length="217" mass="24703">AMCNRGHGYRISFIVDVGLEMPDWMSYRGEGCSLSFHIPPVFLGLPPVFLGLPPVFLGLVLWLEKGTHLYTHTNIIIIIKNKSNGRILFNDKRAQIGLHIFMEGWIRYISRSEMAMEDYCADDELELHIYPEPTEYALRMGHYWKRGVEGCGVHVIARKSDSFEESAVGTDTVMPSPPLYHLLPHPHRCSIRASTPKQWCDFLLAGLQNHDIGLLLL</sequence>
<accession>A0ACC4AEW9</accession>
<keyword evidence="2" id="KW-1185">Reference proteome</keyword>
<name>A0ACC4AEW9_POPAL</name>
<evidence type="ECO:0000313" key="1">
    <source>
        <dbReference type="EMBL" id="KAL3564699.1"/>
    </source>
</evidence>
<feature type="non-terminal residue" evidence="1">
    <location>
        <position position="217"/>
    </location>
</feature>
<evidence type="ECO:0000313" key="2">
    <source>
        <dbReference type="Proteomes" id="UP000309997"/>
    </source>
</evidence>
<protein>
    <submittedName>
        <fullName evidence="1">Uncharacterized protein</fullName>
    </submittedName>
</protein>
<dbReference type="EMBL" id="RCHU02000019">
    <property type="protein sequence ID" value="KAL3564699.1"/>
    <property type="molecule type" value="Genomic_DNA"/>
</dbReference>
<gene>
    <name evidence="1" type="ORF">D5086_032745</name>
</gene>
<organism evidence="1 2">
    <name type="scientific">Populus alba</name>
    <name type="common">White poplar</name>
    <dbReference type="NCBI Taxonomy" id="43335"/>
    <lineage>
        <taxon>Eukaryota</taxon>
        <taxon>Viridiplantae</taxon>
        <taxon>Streptophyta</taxon>
        <taxon>Embryophyta</taxon>
        <taxon>Tracheophyta</taxon>
        <taxon>Spermatophyta</taxon>
        <taxon>Magnoliopsida</taxon>
        <taxon>eudicotyledons</taxon>
        <taxon>Gunneridae</taxon>
        <taxon>Pentapetalae</taxon>
        <taxon>rosids</taxon>
        <taxon>fabids</taxon>
        <taxon>Malpighiales</taxon>
        <taxon>Salicaceae</taxon>
        <taxon>Saliceae</taxon>
        <taxon>Populus</taxon>
    </lineage>
</organism>
<comment type="caution">
    <text evidence="1">The sequence shown here is derived from an EMBL/GenBank/DDBJ whole genome shotgun (WGS) entry which is preliminary data.</text>
</comment>
<feature type="non-terminal residue" evidence="1">
    <location>
        <position position="1"/>
    </location>
</feature>